<dbReference type="EMBL" id="JBHSFN010000002">
    <property type="protein sequence ID" value="MFC4585234.1"/>
    <property type="molecule type" value="Genomic_DNA"/>
</dbReference>
<dbReference type="Pfam" id="PF00754">
    <property type="entry name" value="F5_F8_type_C"/>
    <property type="match status" value="1"/>
</dbReference>
<evidence type="ECO:0000313" key="4">
    <source>
        <dbReference type="Proteomes" id="UP001595891"/>
    </source>
</evidence>
<feature type="compositionally biased region" description="Polar residues" evidence="1">
    <location>
        <begin position="47"/>
        <end position="64"/>
    </location>
</feature>
<dbReference type="PROSITE" id="PS50022">
    <property type="entry name" value="FA58C_3"/>
    <property type="match status" value="1"/>
</dbReference>
<dbReference type="InterPro" id="IPR008979">
    <property type="entry name" value="Galactose-bd-like_sf"/>
</dbReference>
<dbReference type="SUPFAM" id="SSF49785">
    <property type="entry name" value="Galactose-binding domain-like"/>
    <property type="match status" value="1"/>
</dbReference>
<dbReference type="RefSeq" id="WP_262846641.1">
    <property type="nucleotide sequence ID" value="NZ_JANZYP010000049.1"/>
</dbReference>
<dbReference type="PANTHER" id="PTHR43662">
    <property type="match status" value="1"/>
</dbReference>
<sequence length="433" mass="45891">MDRAIPPPRVRRLRPRVAMMIGALVALLGGSIVTAASPASADSLLSQGHTATSSSNENAGTPASSAVDGNDGTRWGSAFADPQWLQVDLGASATISQIVLKWENAYATDFTLQTSANGSAWTTIKTVTGSTGGNQTHAVSGTGRYVRLQSTKRATQWGVSLFEFQVFGTGGAAPPAPPSGPIVHVAEFLADCPFSHRLPDDPIIYPGLPGASHMHSFFGSTTTNASSTVGSLTNANSNCNPAIDKSAYWVPTFYNNDVPVEPVITTFYYLGEGVDAATLARTQPIPFGLRIVAGNAKATAPDATTISRWSCLHAGEVNPGKDFVTCPSGTMLESYLDFPQCWNGRDLDSADHKSHMAYPVNGTCPSTHPVPVPKLRQVLRYPVSGNPANFRLASGKGFTMHGDFFNAWPEAEMARRVNDCIRPVIKCGADGHP</sequence>
<gene>
    <name evidence="3" type="ORF">ACFO8L_04080</name>
</gene>
<proteinExistence type="predicted"/>
<reference evidence="4" key="1">
    <citation type="journal article" date="2019" name="Int. J. Syst. Evol. Microbiol.">
        <title>The Global Catalogue of Microorganisms (GCM) 10K type strain sequencing project: providing services to taxonomists for standard genome sequencing and annotation.</title>
        <authorList>
            <consortium name="The Broad Institute Genomics Platform"/>
            <consortium name="The Broad Institute Genome Sequencing Center for Infectious Disease"/>
            <person name="Wu L."/>
            <person name="Ma J."/>
        </authorList>
    </citation>
    <scope>NUCLEOTIDE SEQUENCE [LARGE SCALE GENOMIC DNA]</scope>
    <source>
        <strain evidence="4">CCUG 49560</strain>
    </source>
</reference>
<organism evidence="3 4">
    <name type="scientific">Sphaerisporangium corydalis</name>
    <dbReference type="NCBI Taxonomy" id="1441875"/>
    <lineage>
        <taxon>Bacteria</taxon>
        <taxon>Bacillati</taxon>
        <taxon>Actinomycetota</taxon>
        <taxon>Actinomycetes</taxon>
        <taxon>Streptosporangiales</taxon>
        <taxon>Streptosporangiaceae</taxon>
        <taxon>Sphaerisporangium</taxon>
    </lineage>
</organism>
<dbReference type="Pfam" id="PF09362">
    <property type="entry name" value="DUF1996"/>
    <property type="match status" value="1"/>
</dbReference>
<comment type="caution">
    <text evidence="3">The sequence shown here is derived from an EMBL/GenBank/DDBJ whole genome shotgun (WGS) entry which is preliminary data.</text>
</comment>
<dbReference type="InterPro" id="IPR018535">
    <property type="entry name" value="DUF1996"/>
</dbReference>
<feature type="region of interest" description="Disordered" evidence="1">
    <location>
        <begin position="45"/>
        <end position="72"/>
    </location>
</feature>
<dbReference type="PANTHER" id="PTHR43662:SF3">
    <property type="entry name" value="DOMAIN PROTEIN, PUTATIVE (AFU_ORTHOLOGUE AFUA_6G11970)-RELATED"/>
    <property type="match status" value="1"/>
</dbReference>
<feature type="domain" description="F5/8 type C" evidence="2">
    <location>
        <begin position="33"/>
        <end position="169"/>
    </location>
</feature>
<protein>
    <submittedName>
        <fullName evidence="3">DUF1996 domain-containing protein</fullName>
    </submittedName>
</protein>
<dbReference type="Proteomes" id="UP001595891">
    <property type="component" value="Unassembled WGS sequence"/>
</dbReference>
<dbReference type="Gene3D" id="2.60.120.260">
    <property type="entry name" value="Galactose-binding domain-like"/>
    <property type="match status" value="1"/>
</dbReference>
<name>A0ABV9EAD5_9ACTN</name>
<keyword evidence="4" id="KW-1185">Reference proteome</keyword>
<evidence type="ECO:0000313" key="3">
    <source>
        <dbReference type="EMBL" id="MFC4585234.1"/>
    </source>
</evidence>
<dbReference type="InterPro" id="IPR000421">
    <property type="entry name" value="FA58C"/>
</dbReference>
<evidence type="ECO:0000256" key="1">
    <source>
        <dbReference type="SAM" id="MobiDB-lite"/>
    </source>
</evidence>
<evidence type="ECO:0000259" key="2">
    <source>
        <dbReference type="PROSITE" id="PS50022"/>
    </source>
</evidence>
<accession>A0ABV9EAD5</accession>